<dbReference type="InterPro" id="IPR017943">
    <property type="entry name" value="Bactericidal_perm-incr_a/b_dom"/>
</dbReference>
<feature type="domain" description="Lipid-binding serum glycoprotein C-terminal" evidence="1">
    <location>
        <begin position="1"/>
        <end position="204"/>
    </location>
</feature>
<name>A0A498S7C2_ACAVI</name>
<evidence type="ECO:0000313" key="2">
    <source>
        <dbReference type="EMBL" id="VBB27836.1"/>
    </source>
</evidence>
<dbReference type="GO" id="GO:0008289">
    <property type="term" value="F:lipid binding"/>
    <property type="evidence" value="ECO:0007669"/>
    <property type="project" value="InterPro"/>
</dbReference>
<dbReference type="SMART" id="SM00329">
    <property type="entry name" value="BPI2"/>
    <property type="match status" value="1"/>
</dbReference>
<dbReference type="Pfam" id="PF02886">
    <property type="entry name" value="LBP_BPI_CETP_C"/>
    <property type="match status" value="1"/>
</dbReference>
<gene>
    <name evidence="2" type="ORF">NAV_LOCUS2666</name>
</gene>
<proteinExistence type="predicted"/>
<keyword evidence="3" id="KW-1185">Reference proteome</keyword>
<dbReference type="PANTHER" id="PTHR10504">
    <property type="entry name" value="BACTERICIDAL PERMEABILITY-INCREASING BPI PROTEIN-RELATED"/>
    <property type="match status" value="1"/>
</dbReference>
<dbReference type="OrthoDB" id="10255543at2759"/>
<dbReference type="EMBL" id="UPTC01000294">
    <property type="protein sequence ID" value="VBB27836.1"/>
    <property type="molecule type" value="Genomic_DNA"/>
</dbReference>
<evidence type="ECO:0000259" key="1">
    <source>
        <dbReference type="SMART" id="SM00329"/>
    </source>
</evidence>
<accession>A0A498S7C2</accession>
<dbReference type="GO" id="GO:0005615">
    <property type="term" value="C:extracellular space"/>
    <property type="evidence" value="ECO:0007669"/>
    <property type="project" value="TreeGrafter"/>
</dbReference>
<dbReference type="PANTHER" id="PTHR10504:SF137">
    <property type="entry name" value="BPI FOLD-CONTAINING FAMILY C PROTEIN"/>
    <property type="match status" value="1"/>
</dbReference>
<evidence type="ECO:0000313" key="3">
    <source>
        <dbReference type="Proteomes" id="UP000276991"/>
    </source>
</evidence>
<dbReference type="AlphaFoldDB" id="A0A498S7C2"/>
<sequence>MAEFIATDYVVNSLLFHAYKQKYMDFIVGPESSSQLKTLLLTTCEIGYCIGEYLGELSNQFPDREVEIHFSTRKSPLLVFVEKRARFRLYGSMNMYVRPKNSTQFKTLIIRADTKMTSNINLWLNQTTIIGNISIESLDFKLLESRIRDVDQATFGDLGLFGAEFLEQLLTDILQMGIIIPTMKGVVMKNPKLSLHDRYLKVQTYFRLDEEFASKLIQGAVKQTFRSIGNSGG</sequence>
<dbReference type="InterPro" id="IPR001124">
    <property type="entry name" value="Lipid-bd_serum_glycop_C"/>
</dbReference>
<dbReference type="Proteomes" id="UP000276991">
    <property type="component" value="Unassembled WGS sequence"/>
</dbReference>
<dbReference type="STRING" id="6277.A0A498S7C2"/>
<dbReference type="InterPro" id="IPR032942">
    <property type="entry name" value="BPI/LBP/Plunc"/>
</dbReference>
<dbReference type="Gene3D" id="3.15.20.10">
    <property type="entry name" value="Bactericidal permeability-increasing protein, domain 2"/>
    <property type="match status" value="1"/>
</dbReference>
<dbReference type="SUPFAM" id="SSF55394">
    <property type="entry name" value="Bactericidal permeability-increasing protein, BPI"/>
    <property type="match status" value="1"/>
</dbReference>
<protein>
    <recommendedName>
        <fullName evidence="1">Lipid-binding serum glycoprotein C-terminal domain-containing protein</fullName>
    </recommendedName>
</protein>
<reference evidence="2 3" key="1">
    <citation type="submission" date="2018-08" db="EMBL/GenBank/DDBJ databases">
        <authorList>
            <person name="Laetsch R D."/>
            <person name="Stevens L."/>
            <person name="Kumar S."/>
            <person name="Blaxter L. M."/>
        </authorList>
    </citation>
    <scope>NUCLEOTIDE SEQUENCE [LARGE SCALE GENOMIC DNA]</scope>
</reference>
<organism evidence="2 3">
    <name type="scientific">Acanthocheilonema viteae</name>
    <name type="common">Filarial nematode worm</name>
    <name type="synonym">Dipetalonema viteae</name>
    <dbReference type="NCBI Taxonomy" id="6277"/>
    <lineage>
        <taxon>Eukaryota</taxon>
        <taxon>Metazoa</taxon>
        <taxon>Ecdysozoa</taxon>
        <taxon>Nematoda</taxon>
        <taxon>Chromadorea</taxon>
        <taxon>Rhabditida</taxon>
        <taxon>Spirurina</taxon>
        <taxon>Spiruromorpha</taxon>
        <taxon>Filarioidea</taxon>
        <taxon>Onchocercidae</taxon>
        <taxon>Acanthocheilonema</taxon>
    </lineage>
</organism>